<comment type="function">
    <text evidence="5">Endoribonuclease that initiates mRNA decay.</text>
</comment>
<dbReference type="InterPro" id="IPR006675">
    <property type="entry name" value="HDIG_dom"/>
</dbReference>
<dbReference type="SUPFAM" id="SSF109604">
    <property type="entry name" value="HD-domain/PDEase-like"/>
    <property type="match status" value="1"/>
</dbReference>
<dbReference type="EC" id="3.1.-.-" evidence="5 6"/>
<protein>
    <recommendedName>
        <fullName evidence="5 6">Ribonuclease Y</fullName>
        <shortName evidence="5">RNase Y</shortName>
        <ecNumber evidence="5 6">3.1.-.-</ecNumber>
    </recommendedName>
</protein>
<dbReference type="GO" id="GO:0003723">
    <property type="term" value="F:RNA binding"/>
    <property type="evidence" value="ECO:0007669"/>
    <property type="project" value="UniProtKB-UniRule"/>
</dbReference>
<dbReference type="InterPro" id="IPR036612">
    <property type="entry name" value="KH_dom_type_1_sf"/>
</dbReference>
<evidence type="ECO:0000256" key="4">
    <source>
        <dbReference type="ARBA" id="ARBA00022884"/>
    </source>
</evidence>
<name>A0A2T0QFG2_9ACTN</name>
<dbReference type="Pfam" id="PF00013">
    <property type="entry name" value="KH_1"/>
    <property type="match status" value="1"/>
</dbReference>
<keyword evidence="5" id="KW-0472">Membrane</keyword>
<dbReference type="GO" id="GO:0004521">
    <property type="term" value="F:RNA endonuclease activity"/>
    <property type="evidence" value="ECO:0007669"/>
    <property type="project" value="UniProtKB-UniRule"/>
</dbReference>
<evidence type="ECO:0000256" key="1">
    <source>
        <dbReference type="ARBA" id="ARBA00022722"/>
    </source>
</evidence>
<dbReference type="PROSITE" id="PS51831">
    <property type="entry name" value="HD"/>
    <property type="match status" value="1"/>
</dbReference>
<evidence type="ECO:0000313" key="10">
    <source>
        <dbReference type="Proteomes" id="UP000237846"/>
    </source>
</evidence>
<dbReference type="Pfam" id="PF12072">
    <property type="entry name" value="RNase_Y_N"/>
    <property type="match status" value="1"/>
</dbReference>
<comment type="subcellular location">
    <subcellularLocation>
        <location evidence="5">Cell membrane</location>
        <topology evidence="5">Single-pass membrane protein</topology>
    </subcellularLocation>
</comment>
<dbReference type="PROSITE" id="PS50084">
    <property type="entry name" value="KH_TYPE_1"/>
    <property type="match status" value="1"/>
</dbReference>
<feature type="domain" description="HD" evidence="8">
    <location>
        <begin position="371"/>
        <end position="464"/>
    </location>
</feature>
<dbReference type="OrthoDB" id="9803205at2"/>
<dbReference type="GO" id="GO:0016787">
    <property type="term" value="F:hydrolase activity"/>
    <property type="evidence" value="ECO:0007669"/>
    <property type="project" value="UniProtKB-KW"/>
</dbReference>
<evidence type="ECO:0000256" key="2">
    <source>
        <dbReference type="ARBA" id="ARBA00022759"/>
    </source>
</evidence>
<dbReference type="PANTHER" id="PTHR12826">
    <property type="entry name" value="RIBONUCLEASE Y"/>
    <property type="match status" value="1"/>
</dbReference>
<comment type="caution">
    <text evidence="9">The sequence shown here is derived from an EMBL/GenBank/DDBJ whole genome shotgun (WGS) entry which is preliminary data.</text>
</comment>
<evidence type="ECO:0000256" key="3">
    <source>
        <dbReference type="ARBA" id="ARBA00022801"/>
    </source>
</evidence>
<dbReference type="InterPro" id="IPR003607">
    <property type="entry name" value="HD/PDEase_dom"/>
</dbReference>
<keyword evidence="3 5" id="KW-0378">Hydrolase</keyword>
<dbReference type="InterPro" id="IPR017705">
    <property type="entry name" value="Ribonuclease_Y"/>
</dbReference>
<keyword evidence="5" id="KW-1133">Transmembrane helix</keyword>
<accession>A0A2T0QFG2</accession>
<dbReference type="Gene3D" id="1.10.3210.10">
    <property type="entry name" value="Hypothetical protein af1432"/>
    <property type="match status" value="1"/>
</dbReference>
<dbReference type="Proteomes" id="UP000237846">
    <property type="component" value="Unassembled WGS sequence"/>
</dbReference>
<dbReference type="InterPro" id="IPR006674">
    <property type="entry name" value="HD_domain"/>
</dbReference>
<organism evidence="9 10">
    <name type="scientific">Allonocardiopsis opalescens</name>
    <dbReference type="NCBI Taxonomy" id="1144618"/>
    <lineage>
        <taxon>Bacteria</taxon>
        <taxon>Bacillati</taxon>
        <taxon>Actinomycetota</taxon>
        <taxon>Actinomycetes</taxon>
        <taxon>Streptosporangiales</taxon>
        <taxon>Allonocardiopsis</taxon>
    </lineage>
</organism>
<dbReference type="CDD" id="cd22431">
    <property type="entry name" value="KH-I_RNaseY"/>
    <property type="match status" value="1"/>
</dbReference>
<dbReference type="InterPro" id="IPR004087">
    <property type="entry name" value="KH_dom"/>
</dbReference>
<sequence>MGPDAGAGRGRDNRDGVGAMGGLVAIVLGGTALVASAVAAGLAWRLRAVTAAARLERETRAGEVLAAADRRAEEIAARAEAEAVRRLEAAEAQARAAVAEGERLRAAAQAAAEAGRSALRERRAEAEGRESRLAERERRLDADMRGLAVQRREQVDRERELAGREAELDRLAGERRAVLERVAGLTAEEARAELVGEISNQAKREAALAVREIEKEARREGDVRARKIITLAIQRLAAEQTAESVVSVLHLPNDDMKGRIIGREGRNIRAFETVTGVNLIIDDTPEAVLLSCFDPVRREVGRLTLETLVLDGRIHPQRIEEVYERSKSEIDRLCVGAGEDALVEVGITDMHPELVALLGQLRYRTSYGQNVLKHLVESAHLAGMMASELGLDPLLLRRCALLHDIGKALTHEVEGSHALIGAEIARRYGENDDVVHAIEAHHNEVEVRTVEAVLTQAADAISGSRPGARRESLEAYVERLERLERIAAAHDGVEKVFAMQAGREVRVMVRPEVVDDVQAQVIARDVAKRIEDELTYPGQIRITVVRESRASEYAR</sequence>
<keyword evidence="2 5" id="KW-0255">Endonuclease</keyword>
<dbReference type="CDD" id="cd00077">
    <property type="entry name" value="HDc"/>
    <property type="match status" value="1"/>
</dbReference>
<dbReference type="NCBIfam" id="TIGR03319">
    <property type="entry name" value="RNase_Y"/>
    <property type="match status" value="1"/>
</dbReference>
<dbReference type="Pfam" id="PF01966">
    <property type="entry name" value="HD"/>
    <property type="match status" value="1"/>
</dbReference>
<evidence type="ECO:0000259" key="8">
    <source>
        <dbReference type="PROSITE" id="PS51831"/>
    </source>
</evidence>
<keyword evidence="5" id="KW-1003">Cell membrane</keyword>
<dbReference type="AlphaFoldDB" id="A0A2T0QFG2"/>
<dbReference type="GO" id="GO:0005886">
    <property type="term" value="C:plasma membrane"/>
    <property type="evidence" value="ECO:0007669"/>
    <property type="project" value="UniProtKB-SubCell"/>
</dbReference>
<keyword evidence="1 5" id="KW-0540">Nuclease</keyword>
<dbReference type="HAMAP" id="MF_00335">
    <property type="entry name" value="RNase_Y"/>
    <property type="match status" value="1"/>
</dbReference>
<dbReference type="GO" id="GO:0006402">
    <property type="term" value="P:mRNA catabolic process"/>
    <property type="evidence" value="ECO:0007669"/>
    <property type="project" value="UniProtKB-UniRule"/>
</dbReference>
<reference evidence="9 10" key="1">
    <citation type="submission" date="2018-03" db="EMBL/GenBank/DDBJ databases">
        <title>Genomic Encyclopedia of Archaeal and Bacterial Type Strains, Phase II (KMG-II): from individual species to whole genera.</title>
        <authorList>
            <person name="Goeker M."/>
        </authorList>
    </citation>
    <scope>NUCLEOTIDE SEQUENCE [LARGE SCALE GENOMIC DNA]</scope>
    <source>
        <strain evidence="9 10">DSM 45601</strain>
    </source>
</reference>
<dbReference type="InterPro" id="IPR022711">
    <property type="entry name" value="RNase_Y_N"/>
</dbReference>
<keyword evidence="10" id="KW-1185">Reference proteome</keyword>
<dbReference type="InterPro" id="IPR004088">
    <property type="entry name" value="KH_dom_type_1"/>
</dbReference>
<feature type="transmembrane region" description="Helical" evidence="5">
    <location>
        <begin position="20"/>
        <end position="44"/>
    </location>
</feature>
<keyword evidence="4 5" id="KW-0694">RNA-binding</keyword>
<dbReference type="SMART" id="SM00322">
    <property type="entry name" value="KH"/>
    <property type="match status" value="1"/>
</dbReference>
<evidence type="ECO:0000256" key="6">
    <source>
        <dbReference type="NCBIfam" id="TIGR03319"/>
    </source>
</evidence>
<evidence type="ECO:0000256" key="7">
    <source>
        <dbReference type="SAM" id="Coils"/>
    </source>
</evidence>
<evidence type="ECO:0000313" key="9">
    <source>
        <dbReference type="EMBL" id="PRY02652.1"/>
    </source>
</evidence>
<dbReference type="SUPFAM" id="SSF54791">
    <property type="entry name" value="Eukaryotic type KH-domain (KH-domain type I)"/>
    <property type="match status" value="1"/>
</dbReference>
<comment type="similarity">
    <text evidence="5">Belongs to the RNase Y family.</text>
</comment>
<dbReference type="EMBL" id="PVZC01000001">
    <property type="protein sequence ID" value="PRY02652.1"/>
    <property type="molecule type" value="Genomic_DNA"/>
</dbReference>
<keyword evidence="5" id="KW-0812">Transmembrane</keyword>
<dbReference type="PANTHER" id="PTHR12826:SF15">
    <property type="entry name" value="RIBONUCLEASE Y"/>
    <property type="match status" value="1"/>
</dbReference>
<keyword evidence="7" id="KW-0175">Coiled coil</keyword>
<gene>
    <name evidence="5" type="primary">rny</name>
    <name evidence="9" type="ORF">CLV72_1011255</name>
</gene>
<feature type="coiled-coil region" evidence="7">
    <location>
        <begin position="80"/>
        <end position="136"/>
    </location>
</feature>
<dbReference type="NCBIfam" id="TIGR00277">
    <property type="entry name" value="HDIG"/>
    <property type="match status" value="1"/>
</dbReference>
<dbReference type="SMART" id="SM00471">
    <property type="entry name" value="HDc"/>
    <property type="match status" value="1"/>
</dbReference>
<proteinExistence type="inferred from homology"/>
<evidence type="ECO:0000256" key="5">
    <source>
        <dbReference type="HAMAP-Rule" id="MF_00335"/>
    </source>
</evidence>